<feature type="region of interest" description="Disordered" evidence="6">
    <location>
        <begin position="1"/>
        <end position="40"/>
    </location>
</feature>
<keyword evidence="3" id="KW-0456">Lyase</keyword>
<keyword evidence="1 5" id="KW-0540">Nuclease</keyword>
<evidence type="ECO:0000256" key="1">
    <source>
        <dbReference type="ARBA" id="ARBA00022722"/>
    </source>
</evidence>
<comment type="caution">
    <text evidence="7">The sequence shown here is derived from an EMBL/GenBank/DDBJ whole genome shotgun (WGS) entry which is preliminary data.</text>
</comment>
<protein>
    <recommendedName>
        <fullName evidence="5">U6 snRNA phosphodiesterase</fullName>
        <ecNumber evidence="5">3.1.4.-</ecNumber>
    </recommendedName>
</protein>
<keyword evidence="4 5" id="KW-0539">Nucleus</keyword>
<proteinExistence type="inferred from homology"/>
<reference evidence="7" key="1">
    <citation type="submission" date="2023-06" db="EMBL/GenBank/DDBJ databases">
        <title>Conoideocrella luteorostrata (Hypocreales: Clavicipitaceae), a potential biocontrol fungus for elongate hemlock scale in United States Christmas tree production areas.</title>
        <authorList>
            <person name="Barrett H."/>
            <person name="Lovett B."/>
            <person name="Macias A.M."/>
            <person name="Stajich J.E."/>
            <person name="Kasson M.T."/>
        </authorList>
    </citation>
    <scope>NUCLEOTIDE SEQUENCE</scope>
    <source>
        <strain evidence="7">ARSEF 14590</strain>
    </source>
</reference>
<evidence type="ECO:0000313" key="7">
    <source>
        <dbReference type="EMBL" id="KAK2595655.1"/>
    </source>
</evidence>
<keyword evidence="7" id="KW-0269">Exonuclease</keyword>
<feature type="compositionally biased region" description="Polar residues" evidence="6">
    <location>
        <begin position="1"/>
        <end position="19"/>
    </location>
</feature>
<comment type="subcellular location">
    <subcellularLocation>
        <location evidence="5">Nucleus</location>
    </subcellularLocation>
</comment>
<dbReference type="GO" id="GO:0016829">
    <property type="term" value="F:lyase activity"/>
    <property type="evidence" value="ECO:0007669"/>
    <property type="project" value="UniProtKB-KW"/>
</dbReference>
<dbReference type="GO" id="GO:1990838">
    <property type="term" value="F:poly(U)-specific exoribonuclease activity, producing 3' uridine cyclic phosphate ends"/>
    <property type="evidence" value="ECO:0007669"/>
    <property type="project" value="UniProtKB-UniRule"/>
</dbReference>
<evidence type="ECO:0000256" key="5">
    <source>
        <dbReference type="HAMAP-Rule" id="MF_03040"/>
    </source>
</evidence>
<feature type="active site" description="Proton donor/acceptor" evidence="5">
    <location>
        <position position="241"/>
    </location>
</feature>
<evidence type="ECO:0000256" key="2">
    <source>
        <dbReference type="ARBA" id="ARBA00022801"/>
    </source>
</evidence>
<organism evidence="7 8">
    <name type="scientific">Conoideocrella luteorostrata</name>
    <dbReference type="NCBI Taxonomy" id="1105319"/>
    <lineage>
        <taxon>Eukaryota</taxon>
        <taxon>Fungi</taxon>
        <taxon>Dikarya</taxon>
        <taxon>Ascomycota</taxon>
        <taxon>Pezizomycotina</taxon>
        <taxon>Sordariomycetes</taxon>
        <taxon>Hypocreomycetidae</taxon>
        <taxon>Hypocreales</taxon>
        <taxon>Clavicipitaceae</taxon>
        <taxon>Conoideocrella</taxon>
    </lineage>
</organism>
<keyword evidence="2 5" id="KW-0378">Hydrolase</keyword>
<dbReference type="Gene3D" id="3.90.1140.10">
    <property type="entry name" value="Cyclic phosphodiesterase"/>
    <property type="match status" value="1"/>
</dbReference>
<dbReference type="PANTHER" id="PTHR13522">
    <property type="entry name" value="U6 SNRNA PHOSPHODIESTERASE 1"/>
    <property type="match status" value="1"/>
</dbReference>
<keyword evidence="8" id="KW-1185">Reference proteome</keyword>
<dbReference type="EC" id="3.1.4.-" evidence="5"/>
<accession>A0AAJ0CM79</accession>
<name>A0AAJ0CM79_9HYPO</name>
<dbReference type="GO" id="GO:0034477">
    <property type="term" value="P:U6 snRNA 3'-end processing"/>
    <property type="evidence" value="ECO:0007669"/>
    <property type="project" value="UniProtKB-UniRule"/>
</dbReference>
<dbReference type="HAMAP" id="MF_03040">
    <property type="entry name" value="USB1"/>
    <property type="match status" value="1"/>
</dbReference>
<feature type="active site" description="Proton donor/acceptor" evidence="5">
    <location>
        <position position="125"/>
    </location>
</feature>
<comment type="similarity">
    <text evidence="5">Belongs to the 2H phosphoesterase superfamily. USB1 family.</text>
</comment>
<evidence type="ECO:0000256" key="6">
    <source>
        <dbReference type="SAM" id="MobiDB-lite"/>
    </source>
</evidence>
<evidence type="ECO:0000256" key="3">
    <source>
        <dbReference type="ARBA" id="ARBA00023239"/>
    </source>
</evidence>
<evidence type="ECO:0000256" key="4">
    <source>
        <dbReference type="ARBA" id="ARBA00023242"/>
    </source>
</evidence>
<sequence length="314" mass="34885">MGLVDYSSSSGDEAQQESPPTKRRKTSAERDGHSMPPLPSSFHDLYASTVRQSVVDDPSLHQGRKRLNPHVIGNWPTHIYVEWHPSKTQHDTINALIEKTQRQIGEDFHLHSFLTSDLGTDLPLHISLSKPLSLPTSSKGDFLSKTEDAIYASGIAPFSVKPAGLAWHKSPESDRMFFVLRVVTTNHITTNKADGKKSPLKLSTNPELMALLVKCNKIATHFRQPPLYQQTRSESVDSAFHISIGWTLGSPDEGSCLKALDNFTEKEFRDIHTWKIETDGVKAKIGNVITHIPLSSTGRGNRDARRSADSLFGM</sequence>
<dbReference type="Pfam" id="PF09749">
    <property type="entry name" value="HVSL"/>
    <property type="match status" value="1"/>
</dbReference>
<dbReference type="EMBL" id="JASWJB010000125">
    <property type="protein sequence ID" value="KAK2595655.1"/>
    <property type="molecule type" value="Genomic_DNA"/>
</dbReference>
<dbReference type="InterPro" id="IPR027521">
    <property type="entry name" value="Usb1"/>
</dbReference>
<gene>
    <name evidence="5 7" type="primary">USB1</name>
    <name evidence="7" type="ORF">QQS21_006628</name>
</gene>
<dbReference type="PANTHER" id="PTHR13522:SF3">
    <property type="entry name" value="U6 SNRNA PHOSPHODIESTERASE 1"/>
    <property type="match status" value="1"/>
</dbReference>
<dbReference type="Proteomes" id="UP001251528">
    <property type="component" value="Unassembled WGS sequence"/>
</dbReference>
<comment type="function">
    <text evidence="5">Phosphodiesterase responsible for the U6 snRNA 3' end processing. Acts as an exoribonuclease (RNase) responsible for trimming the poly(U) tract of the last nucleotides in the pre-U6 snRNA molecule, leading to the formation of mature U6 snRNA.</text>
</comment>
<evidence type="ECO:0000313" key="8">
    <source>
        <dbReference type="Proteomes" id="UP001251528"/>
    </source>
</evidence>
<dbReference type="AlphaFoldDB" id="A0AAJ0CM79"/>
<dbReference type="GO" id="GO:0005634">
    <property type="term" value="C:nucleus"/>
    <property type="evidence" value="ECO:0007669"/>
    <property type="project" value="UniProtKB-SubCell"/>
</dbReference>